<evidence type="ECO:0000256" key="2">
    <source>
        <dbReference type="ARBA" id="ARBA00006153"/>
    </source>
</evidence>
<dbReference type="SUPFAM" id="SSF55031">
    <property type="entry name" value="Bacterial exopeptidase dimerisation domain"/>
    <property type="match status" value="1"/>
</dbReference>
<evidence type="ECO:0000256" key="4">
    <source>
        <dbReference type="ARBA" id="ARBA00022723"/>
    </source>
</evidence>
<evidence type="ECO:0000256" key="6">
    <source>
        <dbReference type="ARBA" id="ARBA00023211"/>
    </source>
</evidence>
<evidence type="ECO:0000256" key="5">
    <source>
        <dbReference type="ARBA" id="ARBA00022801"/>
    </source>
</evidence>
<dbReference type="Proteomes" id="UP001169764">
    <property type="component" value="Unassembled WGS sequence"/>
</dbReference>
<comment type="similarity">
    <text evidence="2">Belongs to the peptidase M20 family.</text>
</comment>
<dbReference type="SUPFAM" id="SSF53187">
    <property type="entry name" value="Zn-dependent exopeptidases"/>
    <property type="match status" value="1"/>
</dbReference>
<comment type="cofactor">
    <cofactor evidence="1">
        <name>Mn(2+)</name>
        <dbReference type="ChEBI" id="CHEBI:29035"/>
    </cofactor>
</comment>
<comment type="caution">
    <text evidence="8">The sequence shown here is derived from an EMBL/GenBank/DDBJ whole genome shotgun (WGS) entry which is preliminary data.</text>
</comment>
<dbReference type="EMBL" id="JAUOTP010000002">
    <property type="protein sequence ID" value="MDO6413954.1"/>
    <property type="molecule type" value="Genomic_DNA"/>
</dbReference>
<dbReference type="RefSeq" id="WP_303540747.1">
    <property type="nucleotide sequence ID" value="NZ_JAUOTP010000002.1"/>
</dbReference>
<keyword evidence="8" id="KW-0560">Oxidoreductase</keyword>
<evidence type="ECO:0000256" key="3">
    <source>
        <dbReference type="ARBA" id="ARBA00011738"/>
    </source>
</evidence>
<dbReference type="GO" id="GO:0016491">
    <property type="term" value="F:oxidoreductase activity"/>
    <property type="evidence" value="ECO:0007669"/>
    <property type="project" value="UniProtKB-KW"/>
</dbReference>
<dbReference type="GO" id="GO:0016787">
    <property type="term" value="F:hydrolase activity"/>
    <property type="evidence" value="ECO:0007669"/>
    <property type="project" value="UniProtKB-KW"/>
</dbReference>
<dbReference type="NCBIfam" id="TIGR01879">
    <property type="entry name" value="hydantase"/>
    <property type="match status" value="1"/>
</dbReference>
<dbReference type="InterPro" id="IPR002933">
    <property type="entry name" value="Peptidase_M20"/>
</dbReference>
<dbReference type="InterPro" id="IPR010158">
    <property type="entry name" value="Amidase_Cbmase"/>
</dbReference>
<reference evidence="8" key="1">
    <citation type="submission" date="2023-07" db="EMBL/GenBank/DDBJ databases">
        <authorList>
            <person name="Kim M."/>
        </authorList>
    </citation>
    <scope>NUCLEOTIDE SEQUENCE</scope>
    <source>
        <strain evidence="8">BIUV-7</strain>
    </source>
</reference>
<dbReference type="CDD" id="cd03884">
    <property type="entry name" value="M20_bAS"/>
    <property type="match status" value="1"/>
</dbReference>
<evidence type="ECO:0000259" key="7">
    <source>
        <dbReference type="Pfam" id="PF07687"/>
    </source>
</evidence>
<evidence type="ECO:0000313" key="8">
    <source>
        <dbReference type="EMBL" id="MDO6413954.1"/>
    </source>
</evidence>
<accession>A0ABT8Y8A0</accession>
<gene>
    <name evidence="8" type="ORF">Q4F19_06135</name>
</gene>
<dbReference type="PANTHER" id="PTHR32494">
    <property type="entry name" value="ALLANTOATE DEIMINASE-RELATED"/>
    <property type="match status" value="1"/>
</dbReference>
<organism evidence="8 9">
    <name type="scientific">Sphingomonas natans</name>
    <dbReference type="NCBI Taxonomy" id="3063330"/>
    <lineage>
        <taxon>Bacteria</taxon>
        <taxon>Pseudomonadati</taxon>
        <taxon>Pseudomonadota</taxon>
        <taxon>Alphaproteobacteria</taxon>
        <taxon>Sphingomonadales</taxon>
        <taxon>Sphingomonadaceae</taxon>
        <taxon>Sphingomonas</taxon>
    </lineage>
</organism>
<keyword evidence="6" id="KW-0464">Manganese</keyword>
<dbReference type="PIRSF" id="PIRSF001235">
    <property type="entry name" value="Amidase_carbamoylase"/>
    <property type="match status" value="1"/>
</dbReference>
<feature type="domain" description="Peptidase M20 dimerisation" evidence="7">
    <location>
        <begin position="249"/>
        <end position="347"/>
    </location>
</feature>
<protein>
    <submittedName>
        <fullName evidence="8">Zn-dependent hydrolase</fullName>
    </submittedName>
</protein>
<proteinExistence type="inferred from homology"/>
<dbReference type="InterPro" id="IPR036264">
    <property type="entry name" value="Bact_exopeptidase_dim_dom"/>
</dbReference>
<sequence length="448" mass="46243">MVSAPIPGGARAKARCDALGVAPYSDSDTGLFRAYLTPAHAAAQEAIGAWMVGAGMVVRLDQAANLIGRYEGSQADAPVLLFGSHIDSVRDAGRYDGPLGVMLGIEVVARLNEAKRRLPFPIEVIAFGDEEGSRFPASMLTSRAVAGTLEADALEVADRDGVTLLDALAAFPARHAELVSASMARPLDVPAGGEDGSWTLKRVQGDGFLRAARTSGSVLAYVEPHIEQGPVLEAEGLAVGTVTGIAAQLRYQVTVSGTAGHAGTTAMGLRRDALTAAAAMILAVESEALAAGGDVVATVGRMAVGPGAVNVIPGKVEYSIDVRSGDPAARDDAAAQIVDTIADIAERRDVEFNIERVQDLPAAPCDPKLIALMDAAIARCGQRPRRLVSGAGHDTMVMAALAPTAMLFIRCAGGVSHNPAESVTDADCAIALDVLTAFVDLLEHDVLA</sequence>
<comment type="subunit">
    <text evidence="3">Homodimer.</text>
</comment>
<keyword evidence="4" id="KW-0479">Metal-binding</keyword>
<evidence type="ECO:0000256" key="1">
    <source>
        <dbReference type="ARBA" id="ARBA00001936"/>
    </source>
</evidence>
<evidence type="ECO:0000313" key="9">
    <source>
        <dbReference type="Proteomes" id="UP001169764"/>
    </source>
</evidence>
<dbReference type="Pfam" id="PF01546">
    <property type="entry name" value="Peptidase_M20"/>
    <property type="match status" value="1"/>
</dbReference>
<dbReference type="Gene3D" id="3.40.630.10">
    <property type="entry name" value="Zn peptidases"/>
    <property type="match status" value="1"/>
</dbReference>
<keyword evidence="5 8" id="KW-0378">Hydrolase</keyword>
<dbReference type="PANTHER" id="PTHR32494:SF19">
    <property type="entry name" value="ALLANTOATE DEIMINASE-RELATED"/>
    <property type="match status" value="1"/>
</dbReference>
<keyword evidence="9" id="KW-1185">Reference proteome</keyword>
<dbReference type="Pfam" id="PF07687">
    <property type="entry name" value="M20_dimer"/>
    <property type="match status" value="1"/>
</dbReference>
<dbReference type="InterPro" id="IPR011650">
    <property type="entry name" value="Peptidase_M20_dimer"/>
</dbReference>
<dbReference type="Gene3D" id="3.30.70.360">
    <property type="match status" value="1"/>
</dbReference>
<name>A0ABT8Y8A0_9SPHN</name>